<evidence type="ECO:0000256" key="4">
    <source>
        <dbReference type="ARBA" id="ARBA00017411"/>
    </source>
</evidence>
<dbReference type="InterPro" id="IPR042082">
    <property type="entry name" value="CST_Stn1_wHTH1_sf"/>
</dbReference>
<evidence type="ECO:0000256" key="5">
    <source>
        <dbReference type="ARBA" id="ARBA00022454"/>
    </source>
</evidence>
<dbReference type="SUPFAM" id="SSF50249">
    <property type="entry name" value="Nucleic acid-binding proteins"/>
    <property type="match status" value="1"/>
</dbReference>
<protein>
    <recommendedName>
        <fullName evidence="4 11">CST complex subunit STN1</fullName>
    </recommendedName>
    <alternativeName>
        <fullName evidence="10 11">Oligonucleotide/oligosaccharide-binding fold-containing protein 1</fullName>
    </alternativeName>
    <alternativeName>
        <fullName evidence="9 11">Suppressor of cdc thirteen homolog</fullName>
    </alternativeName>
</protein>
<evidence type="ECO:0000259" key="12">
    <source>
        <dbReference type="Pfam" id="PF09170"/>
    </source>
</evidence>
<comment type="caution">
    <text evidence="14">The sequence shown here is derived from an EMBL/GenBank/DDBJ whole genome shotgun (WGS) entry which is preliminary data.</text>
</comment>
<keyword evidence="7 11" id="KW-0238">DNA-binding</keyword>
<dbReference type="Gene3D" id="1.10.10.10">
    <property type="entry name" value="Winged helix-like DNA-binding domain superfamily/Winged helix DNA-binding domain"/>
    <property type="match status" value="1"/>
</dbReference>
<comment type="subunit">
    <text evidence="11">Component of the CST complex.</text>
</comment>
<dbReference type="Proteomes" id="UP001623349">
    <property type="component" value="Unassembled WGS sequence"/>
</dbReference>
<keyword evidence="15" id="KW-1185">Reference proteome</keyword>
<dbReference type="PANTHER" id="PTHR13989:SF33">
    <property type="entry name" value="CST COMPLEX SUBUNIT STN1"/>
    <property type="match status" value="1"/>
</dbReference>
<dbReference type="PANTHER" id="PTHR13989">
    <property type="entry name" value="REPLICATION PROTEIN A-RELATED"/>
    <property type="match status" value="1"/>
</dbReference>
<dbReference type="InterPro" id="IPR018856">
    <property type="entry name" value="Stn1_N"/>
</dbReference>
<evidence type="ECO:0000259" key="13">
    <source>
        <dbReference type="Pfam" id="PF10451"/>
    </source>
</evidence>
<evidence type="ECO:0000313" key="15">
    <source>
        <dbReference type="Proteomes" id="UP001623349"/>
    </source>
</evidence>
<dbReference type="InterPro" id="IPR015253">
    <property type="entry name" value="CST_STN1_C"/>
</dbReference>
<organism evidence="14 15">
    <name type="scientific">Apodemus speciosus</name>
    <name type="common">Large Japanese field mouse</name>
    <dbReference type="NCBI Taxonomy" id="105296"/>
    <lineage>
        <taxon>Eukaryota</taxon>
        <taxon>Metazoa</taxon>
        <taxon>Chordata</taxon>
        <taxon>Craniata</taxon>
        <taxon>Vertebrata</taxon>
        <taxon>Euteleostomi</taxon>
        <taxon>Mammalia</taxon>
        <taxon>Eutheria</taxon>
        <taxon>Euarchontoglires</taxon>
        <taxon>Glires</taxon>
        <taxon>Rodentia</taxon>
        <taxon>Myomorpha</taxon>
        <taxon>Muroidea</taxon>
        <taxon>Muridae</taxon>
        <taxon>Murinae</taxon>
        <taxon>Apodemus</taxon>
    </lineage>
</organism>
<keyword evidence="6 11" id="KW-0779">Telomere</keyword>
<evidence type="ECO:0000256" key="1">
    <source>
        <dbReference type="ARBA" id="ARBA00004123"/>
    </source>
</evidence>
<sequence length="378" mass="43217">MPQPCLLMQCESSPREEEIPPLFWGLDPIFLAFAKLYIKDILEMKESQQMPGTYFYNGHPIRRVDIMGAVISVKEKETFYSYGVDDATGVINCVCWKKLSTTQSSSDPAILSTARELSMTSQLKKLQETIEQKTKIGIGDIIRVRGYVRMFRGEREICATIYYKVDDPVWNMQIARMLELPELYKKVYDQPFRHPGLKEAEALNNKDTLDLAGLTSLLSEKVKEFLHEKKVQSFYQQELEMVESLQSLASQPVTHSTCSDQVESKSNAASGTAQSVFKNALQLLQEKGLVFQRDSGSDKLYYVTTKDKDLHQKIYQIIKDDCQKPNHVEKGCHLLHILNCVHLNLRLDLSKAVLQQVLELLEDQSDIVSTADHYYLAF</sequence>
<evidence type="ECO:0000256" key="9">
    <source>
        <dbReference type="ARBA" id="ARBA00030039"/>
    </source>
</evidence>
<dbReference type="SUPFAM" id="SSF46785">
    <property type="entry name" value="Winged helix' DNA-binding domain"/>
    <property type="match status" value="1"/>
</dbReference>
<keyword evidence="5 11" id="KW-0158">Chromosome</keyword>
<proteinExistence type="inferred from homology"/>
<dbReference type="EMBL" id="BAAFST010000019">
    <property type="protein sequence ID" value="GAB1302519.1"/>
    <property type="molecule type" value="Genomic_DNA"/>
</dbReference>
<dbReference type="InterPro" id="IPR040260">
    <property type="entry name" value="RFA2-like"/>
</dbReference>
<comment type="function">
    <text evidence="11">Component of the CST complex. The CST complex binds single-stranded DNA with high affinity in a sequence-independent manner, while isolated subunits bind DNA with low affinity by themselves.</text>
</comment>
<comment type="similarity">
    <text evidence="3">Belongs to the STN1 family.</text>
</comment>
<evidence type="ECO:0000256" key="11">
    <source>
        <dbReference type="PIRNR" id="PIRNR036950"/>
    </source>
</evidence>
<dbReference type="Pfam" id="PF09170">
    <property type="entry name" value="STN1_2"/>
    <property type="match status" value="1"/>
</dbReference>
<dbReference type="InterPro" id="IPR014647">
    <property type="entry name" value="Stn1"/>
</dbReference>
<evidence type="ECO:0000313" key="14">
    <source>
        <dbReference type="EMBL" id="GAB1302519.1"/>
    </source>
</evidence>
<name>A0ABQ0FTE8_APOSI</name>
<dbReference type="InterPro" id="IPR036390">
    <property type="entry name" value="WH_DNA-bd_sf"/>
</dbReference>
<dbReference type="PIRSF" id="PIRSF036950">
    <property type="entry name" value="UCP036950"/>
    <property type="match status" value="1"/>
</dbReference>
<accession>A0ABQ0FTE8</accession>
<evidence type="ECO:0000256" key="8">
    <source>
        <dbReference type="ARBA" id="ARBA00023242"/>
    </source>
</evidence>
<dbReference type="Gene3D" id="2.40.50.140">
    <property type="entry name" value="Nucleic acid-binding proteins"/>
    <property type="match status" value="1"/>
</dbReference>
<dbReference type="CDD" id="cd04483">
    <property type="entry name" value="hOBFC1_like"/>
    <property type="match status" value="1"/>
</dbReference>
<keyword evidence="8 11" id="KW-0539">Nucleus</keyword>
<gene>
    <name evidence="14" type="ORF">APTSU1_001775800</name>
</gene>
<evidence type="ECO:0000256" key="7">
    <source>
        <dbReference type="ARBA" id="ARBA00023125"/>
    </source>
</evidence>
<comment type="subcellular location">
    <subcellularLocation>
        <location evidence="2">Chromosome</location>
        <location evidence="2">Telomere</location>
    </subcellularLocation>
    <subcellularLocation>
        <location evidence="1 11">Nucleus</location>
    </subcellularLocation>
</comment>
<evidence type="ECO:0000256" key="3">
    <source>
        <dbReference type="ARBA" id="ARBA00009698"/>
    </source>
</evidence>
<dbReference type="Gene3D" id="1.10.10.980">
    <property type="entry name" value="CST, Suppressor of Cdc13 homolog, complex subunit STN1, N-terminal domain"/>
    <property type="match status" value="1"/>
</dbReference>
<reference evidence="14 15" key="1">
    <citation type="submission" date="2024-08" db="EMBL/GenBank/DDBJ databases">
        <title>The draft genome of Apodemus speciosus.</title>
        <authorList>
            <person name="Nabeshima K."/>
            <person name="Suzuki S."/>
            <person name="Onuma M."/>
        </authorList>
    </citation>
    <scope>NUCLEOTIDE SEQUENCE [LARGE SCALE GENOMIC DNA]</scope>
    <source>
        <strain evidence="14">IB14-021</strain>
    </source>
</reference>
<dbReference type="Pfam" id="PF10451">
    <property type="entry name" value="Stn1"/>
    <property type="match status" value="1"/>
</dbReference>
<dbReference type="InterPro" id="IPR036388">
    <property type="entry name" value="WH-like_DNA-bd_sf"/>
</dbReference>
<feature type="domain" description="CST complex subunit Stn1 N-terminal" evidence="13">
    <location>
        <begin position="52"/>
        <end position="98"/>
    </location>
</feature>
<dbReference type="InterPro" id="IPR012340">
    <property type="entry name" value="NA-bd_OB-fold"/>
</dbReference>
<evidence type="ECO:0000256" key="2">
    <source>
        <dbReference type="ARBA" id="ARBA00004574"/>
    </source>
</evidence>
<feature type="domain" description="Stn1 C-terminal" evidence="12">
    <location>
        <begin position="214"/>
        <end position="378"/>
    </location>
</feature>
<evidence type="ECO:0000256" key="6">
    <source>
        <dbReference type="ARBA" id="ARBA00022895"/>
    </source>
</evidence>
<evidence type="ECO:0000256" key="10">
    <source>
        <dbReference type="ARBA" id="ARBA00030852"/>
    </source>
</evidence>